<comment type="similarity">
    <text evidence="1">Belongs to the membrane fusion protein (MFP) (TC 8.A.1) family.</text>
</comment>
<evidence type="ECO:0000256" key="2">
    <source>
        <dbReference type="SAM" id="SignalP"/>
    </source>
</evidence>
<evidence type="ECO:0000313" key="6">
    <source>
        <dbReference type="Proteomes" id="UP001501175"/>
    </source>
</evidence>
<dbReference type="EMBL" id="BAABHD010000027">
    <property type="protein sequence ID" value="GAA4455650.1"/>
    <property type="molecule type" value="Genomic_DNA"/>
</dbReference>
<dbReference type="InterPro" id="IPR058647">
    <property type="entry name" value="BSH_CzcB-like"/>
</dbReference>
<dbReference type="PANTHER" id="PTHR30469:SF37">
    <property type="entry name" value="RAGD PROTEIN"/>
    <property type="match status" value="1"/>
</dbReference>
<evidence type="ECO:0008006" key="7">
    <source>
        <dbReference type="Google" id="ProtNLM"/>
    </source>
</evidence>
<comment type="caution">
    <text evidence="5">The sequence shown here is derived from an EMBL/GenBank/DDBJ whole genome shotgun (WGS) entry which is preliminary data.</text>
</comment>
<dbReference type="SUPFAM" id="SSF111369">
    <property type="entry name" value="HlyD-like secretion proteins"/>
    <property type="match status" value="1"/>
</dbReference>
<feature type="chain" id="PRO_5045949647" description="RND family efflux transporter, MFP subunit" evidence="2">
    <location>
        <begin position="21"/>
        <end position="316"/>
    </location>
</feature>
<dbReference type="InterPro" id="IPR058792">
    <property type="entry name" value="Beta-barrel_RND_2"/>
</dbReference>
<dbReference type="PROSITE" id="PS51257">
    <property type="entry name" value="PROKAR_LIPOPROTEIN"/>
    <property type="match status" value="1"/>
</dbReference>
<evidence type="ECO:0000256" key="1">
    <source>
        <dbReference type="ARBA" id="ARBA00009477"/>
    </source>
</evidence>
<dbReference type="Pfam" id="PF25954">
    <property type="entry name" value="Beta-barrel_RND_2"/>
    <property type="match status" value="1"/>
</dbReference>
<feature type="domain" description="CzcB-like barrel-sandwich hybrid" evidence="4">
    <location>
        <begin position="77"/>
        <end position="208"/>
    </location>
</feature>
<keyword evidence="2" id="KW-0732">Signal</keyword>
<feature type="signal peptide" evidence="2">
    <location>
        <begin position="1"/>
        <end position="20"/>
    </location>
</feature>
<evidence type="ECO:0000259" key="3">
    <source>
        <dbReference type="Pfam" id="PF25954"/>
    </source>
</evidence>
<evidence type="ECO:0000259" key="4">
    <source>
        <dbReference type="Pfam" id="PF25973"/>
    </source>
</evidence>
<accession>A0ABP8MT66</accession>
<dbReference type="PANTHER" id="PTHR30469">
    <property type="entry name" value="MULTIDRUG RESISTANCE PROTEIN MDTA"/>
    <property type="match status" value="1"/>
</dbReference>
<keyword evidence="6" id="KW-1185">Reference proteome</keyword>
<organism evidence="5 6">
    <name type="scientific">Nibrella saemangeumensis</name>
    <dbReference type="NCBI Taxonomy" id="1084526"/>
    <lineage>
        <taxon>Bacteria</taxon>
        <taxon>Pseudomonadati</taxon>
        <taxon>Bacteroidota</taxon>
        <taxon>Cytophagia</taxon>
        <taxon>Cytophagales</taxon>
        <taxon>Spirosomataceae</taxon>
        <taxon>Nibrella</taxon>
    </lineage>
</organism>
<dbReference type="Pfam" id="PF25973">
    <property type="entry name" value="BSH_CzcB"/>
    <property type="match status" value="1"/>
</dbReference>
<evidence type="ECO:0000313" key="5">
    <source>
        <dbReference type="EMBL" id="GAA4455650.1"/>
    </source>
</evidence>
<proteinExistence type="inferred from homology"/>
<sequence length="316" mass="34609">MKMKITFALAVALISGALLTGCQSAEKEKPRQKRPRRAAAVQQAVPVNKVTPSGEHSQQALAPVIQLPAEFRPYQEVNLFPKANGFITKVLVDRGSVVRKGQVLMVLEAPEIEEQLVAARSNYLKAKAVLAASHDYYHRLQTSSKVPGSVAPLDLEAARSRVAADSAAMIGENANYQALQKMKAYQVMRAPFNGVITERNVHPGALVGPGSKQEQPMLVLQDHYRLRLVVDVPETYSMRLREGSTVAFTVNAVPGKAFQGQVSRRSGRMNQQFRSETIEIDVPNPNRQFKPGMFAEIVLRSDEAPEAVAQEGGAIE</sequence>
<protein>
    <recommendedName>
        <fullName evidence="7">RND family efflux transporter, MFP subunit</fullName>
    </recommendedName>
</protein>
<dbReference type="InterPro" id="IPR006143">
    <property type="entry name" value="RND_pump_MFP"/>
</dbReference>
<name>A0ABP8MT66_9BACT</name>
<dbReference type="NCBIfam" id="TIGR01730">
    <property type="entry name" value="RND_mfp"/>
    <property type="match status" value="1"/>
</dbReference>
<dbReference type="Gene3D" id="2.40.50.100">
    <property type="match status" value="1"/>
</dbReference>
<dbReference type="Gene3D" id="2.40.30.170">
    <property type="match status" value="1"/>
</dbReference>
<feature type="domain" description="CusB-like beta-barrel" evidence="3">
    <location>
        <begin position="228"/>
        <end position="301"/>
    </location>
</feature>
<gene>
    <name evidence="5" type="ORF">GCM10023189_23710</name>
</gene>
<dbReference type="Proteomes" id="UP001501175">
    <property type="component" value="Unassembled WGS sequence"/>
</dbReference>
<dbReference type="Gene3D" id="1.10.287.470">
    <property type="entry name" value="Helix hairpin bin"/>
    <property type="match status" value="1"/>
</dbReference>
<reference evidence="6" key="1">
    <citation type="journal article" date="2019" name="Int. J. Syst. Evol. Microbiol.">
        <title>The Global Catalogue of Microorganisms (GCM) 10K type strain sequencing project: providing services to taxonomists for standard genome sequencing and annotation.</title>
        <authorList>
            <consortium name="The Broad Institute Genomics Platform"/>
            <consortium name="The Broad Institute Genome Sequencing Center for Infectious Disease"/>
            <person name="Wu L."/>
            <person name="Ma J."/>
        </authorList>
    </citation>
    <scope>NUCLEOTIDE SEQUENCE [LARGE SCALE GENOMIC DNA]</scope>
    <source>
        <strain evidence="6">JCM 17927</strain>
    </source>
</reference>